<feature type="compositionally biased region" description="Basic and acidic residues" evidence="1">
    <location>
        <begin position="87"/>
        <end position="98"/>
    </location>
</feature>
<proteinExistence type="predicted"/>
<evidence type="ECO:0000313" key="3">
    <source>
        <dbReference type="EMBL" id="QCF25436.1"/>
    </source>
</evidence>
<evidence type="ECO:0000256" key="2">
    <source>
        <dbReference type="SAM" id="SignalP"/>
    </source>
</evidence>
<dbReference type="KEGG" id="hmi:soil367_05550"/>
<reference evidence="3 4" key="1">
    <citation type="submission" date="2018-07" db="EMBL/GenBank/DDBJ databases">
        <title>Marsedoiliclastica nanhaica gen. nov. sp. nov., a novel marine hydrocarbonoclastic bacterium isolated from an in-situ enriched hydrocarbon-degrading consortium in deep-sea sediment.</title>
        <authorList>
            <person name="Dong C."/>
            <person name="Ma T."/>
            <person name="Liu R."/>
            <person name="Shao Z."/>
        </authorList>
    </citation>
    <scope>NUCLEOTIDE SEQUENCE [LARGE SCALE GENOMIC DNA]</scope>
    <source>
        <strain evidence="4">soil36-7</strain>
    </source>
</reference>
<evidence type="ECO:0000256" key="1">
    <source>
        <dbReference type="SAM" id="MobiDB-lite"/>
    </source>
</evidence>
<accession>A0A4P7XEX9</accession>
<dbReference type="OrthoDB" id="7026422at2"/>
<protein>
    <submittedName>
        <fullName evidence="3">Uncharacterized protein</fullName>
    </submittedName>
</protein>
<feature type="region of interest" description="Disordered" evidence="1">
    <location>
        <begin position="76"/>
        <end position="98"/>
    </location>
</feature>
<keyword evidence="2" id="KW-0732">Signal</keyword>
<sequence>MKRLILSAGVILLASPLAFASDAQICNTHLEELQGHDVEKLRKPSRHQVENHIELAKKAEESGDYKNCIIHASKALQELEAPGPPHTSERGGSDNSNR</sequence>
<dbReference type="EMBL" id="CP031093">
    <property type="protein sequence ID" value="QCF25436.1"/>
    <property type="molecule type" value="Genomic_DNA"/>
</dbReference>
<name>A0A4P7XEX9_9ALTE</name>
<dbReference type="AlphaFoldDB" id="A0A4P7XEX9"/>
<keyword evidence="4" id="KW-1185">Reference proteome</keyword>
<organism evidence="3 4">
    <name type="scientific">Hydrocarboniclastica marina</name>
    <dbReference type="NCBI Taxonomy" id="2259620"/>
    <lineage>
        <taxon>Bacteria</taxon>
        <taxon>Pseudomonadati</taxon>
        <taxon>Pseudomonadota</taxon>
        <taxon>Gammaproteobacteria</taxon>
        <taxon>Alteromonadales</taxon>
        <taxon>Alteromonadaceae</taxon>
        <taxon>Hydrocarboniclastica</taxon>
    </lineage>
</organism>
<feature type="signal peptide" evidence="2">
    <location>
        <begin position="1"/>
        <end position="20"/>
    </location>
</feature>
<evidence type="ECO:0000313" key="4">
    <source>
        <dbReference type="Proteomes" id="UP000298049"/>
    </source>
</evidence>
<dbReference type="Proteomes" id="UP000298049">
    <property type="component" value="Chromosome"/>
</dbReference>
<gene>
    <name evidence="3" type="ORF">soil367_05550</name>
</gene>
<feature type="chain" id="PRO_5020552129" evidence="2">
    <location>
        <begin position="21"/>
        <end position="98"/>
    </location>
</feature>
<dbReference type="RefSeq" id="WP_136547709.1">
    <property type="nucleotide sequence ID" value="NZ_CP031093.1"/>
</dbReference>